<comment type="caution">
    <text evidence="2">The sequence shown here is derived from an EMBL/GenBank/DDBJ whole genome shotgun (WGS) entry which is preliminary data.</text>
</comment>
<name>A0A841GXE4_9BACT</name>
<evidence type="ECO:0000313" key="3">
    <source>
        <dbReference type="Proteomes" id="UP000582837"/>
    </source>
</evidence>
<dbReference type="AlphaFoldDB" id="A0A841GXE4"/>
<proteinExistence type="predicted"/>
<keyword evidence="3" id="KW-1185">Reference proteome</keyword>
<evidence type="ECO:0000313" key="2">
    <source>
        <dbReference type="EMBL" id="MBB6070126.1"/>
    </source>
</evidence>
<dbReference type="InterPro" id="IPR041049">
    <property type="entry name" value="DUF5615"/>
</dbReference>
<dbReference type="Pfam" id="PF18480">
    <property type="entry name" value="DUF5615"/>
    <property type="match status" value="1"/>
</dbReference>
<protein>
    <submittedName>
        <fullName evidence="2">Putative nuclease of putative toxin-antitoxin system</fullName>
    </submittedName>
</protein>
<organism evidence="2 3">
    <name type="scientific">Longimicrobium terrae</name>
    <dbReference type="NCBI Taxonomy" id="1639882"/>
    <lineage>
        <taxon>Bacteria</taxon>
        <taxon>Pseudomonadati</taxon>
        <taxon>Gemmatimonadota</taxon>
        <taxon>Longimicrobiia</taxon>
        <taxon>Longimicrobiales</taxon>
        <taxon>Longimicrobiaceae</taxon>
        <taxon>Longimicrobium</taxon>
    </lineage>
</organism>
<reference evidence="2 3" key="1">
    <citation type="submission" date="2020-08" db="EMBL/GenBank/DDBJ databases">
        <title>Genomic Encyclopedia of Type Strains, Phase IV (KMG-IV): sequencing the most valuable type-strain genomes for metagenomic binning, comparative biology and taxonomic classification.</title>
        <authorList>
            <person name="Goeker M."/>
        </authorList>
    </citation>
    <scope>NUCLEOTIDE SEQUENCE [LARGE SCALE GENOMIC DNA]</scope>
    <source>
        <strain evidence="2 3">DSM 29007</strain>
    </source>
</reference>
<dbReference type="RefSeq" id="WP_170039902.1">
    <property type="nucleotide sequence ID" value="NZ_JABDTL010000002.1"/>
</dbReference>
<dbReference type="Proteomes" id="UP000582837">
    <property type="component" value="Unassembled WGS sequence"/>
</dbReference>
<gene>
    <name evidence="2" type="ORF">HNQ61_001743</name>
</gene>
<dbReference type="EMBL" id="JACHIA010000003">
    <property type="protein sequence ID" value="MBB6070126.1"/>
    <property type="molecule type" value="Genomic_DNA"/>
</dbReference>
<evidence type="ECO:0000259" key="1">
    <source>
        <dbReference type="Pfam" id="PF18480"/>
    </source>
</evidence>
<accession>A0A841GXE4</accession>
<feature type="domain" description="DUF5615" evidence="1">
    <location>
        <begin position="3"/>
        <end position="95"/>
    </location>
</feature>
<sequence length="147" mass="16731">MIQFLIDEDVTPRLRDVANGRGYNAYHIQHLDWKGRQDFAIRRRMLDEDLTLVTGNWKDFRPMLQREEVHPGAISLPDVPRAEQIRLFEAALAFIESADPPVDMINRVLVVNDRGQVSMFEIPDPALASSWRSAGCSDKAAKNNKGE</sequence>